<feature type="domain" description="EccD-like transmembrane" evidence="2">
    <location>
        <begin position="116"/>
        <end position="467"/>
    </location>
</feature>
<dbReference type="Pfam" id="PF19053">
    <property type="entry name" value="EccD"/>
    <property type="match status" value="1"/>
</dbReference>
<keyword evidence="4" id="KW-1185">Reference proteome</keyword>
<protein>
    <recommendedName>
        <fullName evidence="2">EccD-like transmembrane domain-containing protein</fullName>
    </recommendedName>
</protein>
<dbReference type="EMBL" id="CP002665">
    <property type="protein sequence ID" value="AEI11272.1"/>
    <property type="molecule type" value="Genomic_DNA"/>
</dbReference>
<gene>
    <name evidence="3" type="ordered locus">Celgi_0753</name>
</gene>
<feature type="transmembrane region" description="Helical" evidence="1">
    <location>
        <begin position="385"/>
        <end position="402"/>
    </location>
</feature>
<dbReference type="InterPro" id="IPR044049">
    <property type="entry name" value="EccD_transm"/>
</dbReference>
<dbReference type="eggNOG" id="ENOG50332NS">
    <property type="taxonomic scope" value="Bacteria"/>
</dbReference>
<reference evidence="4" key="1">
    <citation type="submission" date="2011-04" db="EMBL/GenBank/DDBJ databases">
        <title>Complete sequence of Cellvibrio gilvus ATCC 13127.</title>
        <authorList>
            <person name="Lucas S."/>
            <person name="Han J."/>
            <person name="Lapidus A."/>
            <person name="Cheng J.-F."/>
            <person name="Goodwin L."/>
            <person name="Pitluck S."/>
            <person name="Peters L."/>
            <person name="Munk A."/>
            <person name="Detter J.C."/>
            <person name="Han C."/>
            <person name="Tapia R."/>
            <person name="Land M."/>
            <person name="Hauser L."/>
            <person name="Kyrpides N."/>
            <person name="Ivanova N."/>
            <person name="Ovchinnikova G."/>
            <person name="Pagani I."/>
            <person name="Mead D."/>
            <person name="Brumm P."/>
            <person name="Woyke T."/>
        </authorList>
    </citation>
    <scope>NUCLEOTIDE SEQUENCE [LARGE SCALE GENOMIC DNA]</scope>
    <source>
        <strain evidence="4">ATCC 13127 / NRRL B-14078</strain>
    </source>
</reference>
<dbReference type="KEGG" id="cga:Celgi_0753"/>
<evidence type="ECO:0000313" key="4">
    <source>
        <dbReference type="Proteomes" id="UP000000485"/>
    </source>
</evidence>
<feature type="transmembrane region" description="Helical" evidence="1">
    <location>
        <begin position="109"/>
        <end position="134"/>
    </location>
</feature>
<dbReference type="AlphaFoldDB" id="F7ZZ04"/>
<accession>F7ZZ04</accession>
<proteinExistence type="predicted"/>
<feature type="transmembrane region" description="Helical" evidence="1">
    <location>
        <begin position="201"/>
        <end position="223"/>
    </location>
</feature>
<evidence type="ECO:0000259" key="2">
    <source>
        <dbReference type="Pfam" id="PF19053"/>
    </source>
</evidence>
<keyword evidence="1" id="KW-1133">Transmembrane helix</keyword>
<dbReference type="OrthoDB" id="4830002at2"/>
<feature type="transmembrane region" description="Helical" evidence="1">
    <location>
        <begin position="328"/>
        <end position="347"/>
    </location>
</feature>
<organism evidence="3 4">
    <name type="scientific">Cellulomonas gilvus (strain ATCC 13127 / NRRL B-14078)</name>
    <name type="common">Cellvibrio gilvus</name>
    <dbReference type="NCBI Taxonomy" id="593907"/>
    <lineage>
        <taxon>Bacteria</taxon>
        <taxon>Bacillati</taxon>
        <taxon>Actinomycetota</taxon>
        <taxon>Actinomycetes</taxon>
        <taxon>Micrococcales</taxon>
        <taxon>Cellulomonadaceae</taxon>
        <taxon>Cellulomonas</taxon>
    </lineage>
</organism>
<dbReference type="HOGENOM" id="CLU_582239_0_0_11"/>
<keyword evidence="1" id="KW-0472">Membrane</keyword>
<evidence type="ECO:0000256" key="1">
    <source>
        <dbReference type="SAM" id="Phobius"/>
    </source>
</evidence>
<keyword evidence="1" id="KW-0812">Transmembrane</keyword>
<feature type="transmembrane region" description="Helical" evidence="1">
    <location>
        <begin position="140"/>
        <end position="161"/>
    </location>
</feature>
<feature type="transmembrane region" description="Helical" evidence="1">
    <location>
        <begin position="408"/>
        <end position="429"/>
    </location>
</feature>
<dbReference type="RefSeq" id="WP_013882795.1">
    <property type="nucleotide sequence ID" value="NC_015671.1"/>
</dbReference>
<feature type="transmembrane region" description="Helical" evidence="1">
    <location>
        <begin position="353"/>
        <end position="373"/>
    </location>
</feature>
<feature type="transmembrane region" description="Helical" evidence="1">
    <location>
        <begin position="173"/>
        <end position="195"/>
    </location>
</feature>
<evidence type="ECO:0000313" key="3">
    <source>
        <dbReference type="EMBL" id="AEI11272.1"/>
    </source>
</evidence>
<feature type="transmembrane region" description="Helical" evidence="1">
    <location>
        <begin position="235"/>
        <end position="254"/>
    </location>
</feature>
<dbReference type="STRING" id="593907.Celgi_0753"/>
<sequence length="471" mass="46603">MTTTAAPRVRHAQVRLVVGVGPDQRHVALRGDVALADALRAALVPLDAPGTAVLDSAGRRLDLALPVGAQLDDGAAVHVVRPAPAPRGRRDPAADAEALARRPRPRAALLALAGALGLVLLTLALTGAPAVALAGWDADLAPVLPAALVVALVAASLVVAGTGRRRGGATPTAVAAAATFAAPALAAAAGAWAVLPDDAATVRLAGTVALVAATTASAVRAVIARAARIGDDEALVVLAALVVVGSTTTAALLLELPGTAAAAFLLGLTPVVLRVAPRLALAVPDEQLVDVSRVSRTADSVRHPRPRALGRVSERLVARTVAGAERRVTTAVVVATGLAVALVPLVVGAREPGTMAGIAAIVLVAAVVVAFVLVPRVARDPATRWLPRLAAGLVLVAASVAVPAGARVAVAAGAILLALVVTAVGAALGRGWHSVVASRAADACEGLAVVLALPAAVVAADLVESIRQAVS</sequence>
<dbReference type="Proteomes" id="UP000000485">
    <property type="component" value="Chromosome"/>
</dbReference>
<name>F7ZZ04_CELGA</name>
<feature type="transmembrane region" description="Helical" evidence="1">
    <location>
        <begin position="260"/>
        <end position="276"/>
    </location>
</feature>